<dbReference type="Proteomes" id="UP000887580">
    <property type="component" value="Unplaced"/>
</dbReference>
<sequence>MVPNSAYSIILSNELILQNDSLEIFFSDNDNLNHFSDSYDSALHNLMFVSFYKDESFDSVVFLYTKLNFETKYAPSFTVNNGKIVMYKQSFDFVEAFNVFVFFRAINQQSKNCFFHENIFHVPYYNNPPAITLTDISGIANASGSCEIIIMFPIYPLIVYMKNFWTTSKYENVVIHRWFEKNEKLYDFKYDFKLF</sequence>
<evidence type="ECO:0000313" key="2">
    <source>
        <dbReference type="WBParaSite" id="PS1159_v2.g144.t1"/>
    </source>
</evidence>
<protein>
    <submittedName>
        <fullName evidence="2">Uncharacterized protein</fullName>
    </submittedName>
</protein>
<evidence type="ECO:0000313" key="1">
    <source>
        <dbReference type="Proteomes" id="UP000887580"/>
    </source>
</evidence>
<accession>A0AC35F6T3</accession>
<reference evidence="2" key="1">
    <citation type="submission" date="2022-11" db="UniProtKB">
        <authorList>
            <consortium name="WormBaseParasite"/>
        </authorList>
    </citation>
    <scope>IDENTIFICATION</scope>
</reference>
<proteinExistence type="predicted"/>
<organism evidence="1 2">
    <name type="scientific">Panagrolaimus sp. PS1159</name>
    <dbReference type="NCBI Taxonomy" id="55785"/>
    <lineage>
        <taxon>Eukaryota</taxon>
        <taxon>Metazoa</taxon>
        <taxon>Ecdysozoa</taxon>
        <taxon>Nematoda</taxon>
        <taxon>Chromadorea</taxon>
        <taxon>Rhabditida</taxon>
        <taxon>Tylenchina</taxon>
        <taxon>Panagrolaimomorpha</taxon>
        <taxon>Panagrolaimoidea</taxon>
        <taxon>Panagrolaimidae</taxon>
        <taxon>Panagrolaimus</taxon>
    </lineage>
</organism>
<dbReference type="WBParaSite" id="PS1159_v2.g144.t1">
    <property type="protein sequence ID" value="PS1159_v2.g144.t1"/>
    <property type="gene ID" value="PS1159_v2.g144"/>
</dbReference>
<name>A0AC35F6T3_9BILA</name>